<dbReference type="SUPFAM" id="SSF56281">
    <property type="entry name" value="Metallo-hydrolase/oxidoreductase"/>
    <property type="match status" value="1"/>
</dbReference>
<reference evidence="1" key="1">
    <citation type="submission" date="2014-11" db="EMBL/GenBank/DDBJ databases">
        <authorList>
            <person name="Otto D Thomas"/>
            <person name="Naeem Raeece"/>
        </authorList>
    </citation>
    <scope>NUCLEOTIDE SEQUENCE</scope>
</reference>
<proteinExistence type="predicted"/>
<dbReference type="GO" id="GO:1902660">
    <property type="term" value="P:negative regulation of glucose mediated signaling pathway"/>
    <property type="evidence" value="ECO:0007669"/>
    <property type="project" value="TreeGrafter"/>
</dbReference>
<dbReference type="PhylomeDB" id="A0A0G4I3X8"/>
<dbReference type="Pfam" id="PF02112">
    <property type="entry name" value="PDEase_II"/>
    <property type="match status" value="1"/>
</dbReference>
<dbReference type="InterPro" id="IPR036866">
    <property type="entry name" value="RibonucZ/Hydroxyglut_hydro"/>
</dbReference>
<dbReference type="GO" id="GO:0004115">
    <property type="term" value="F:3',5'-cyclic-AMP phosphodiesterase activity"/>
    <property type="evidence" value="ECO:0007669"/>
    <property type="project" value="InterPro"/>
</dbReference>
<protein>
    <submittedName>
        <fullName evidence="1">Uncharacterized protein</fullName>
    </submittedName>
</protein>
<dbReference type="InterPro" id="IPR000396">
    <property type="entry name" value="Pdiesterase2"/>
</dbReference>
<dbReference type="Gene3D" id="3.60.15.10">
    <property type="entry name" value="Ribonuclease Z/Hydroxyacylglutathione hydrolase-like"/>
    <property type="match status" value="1"/>
</dbReference>
<dbReference type="PRINTS" id="PR00388">
    <property type="entry name" value="PDIESTERASE2"/>
</dbReference>
<accession>A0A0G4I3X8</accession>
<dbReference type="GO" id="GO:0047555">
    <property type="term" value="F:3',5'-cyclic-GMP phosphodiesterase activity"/>
    <property type="evidence" value="ECO:0007669"/>
    <property type="project" value="TreeGrafter"/>
</dbReference>
<dbReference type="PANTHER" id="PTHR28283">
    <property type="entry name" value="3',5'-CYCLIC-NUCLEOTIDE PHOSPHODIESTERASE 1"/>
    <property type="match status" value="1"/>
</dbReference>
<name>A0A0G4I3X8_9ALVE</name>
<gene>
    <name evidence="1" type="ORF">Cvel_1771</name>
</gene>
<dbReference type="PANTHER" id="PTHR28283:SF1">
    <property type="entry name" value="3',5'-CYCLIC-NUCLEOTIDE PHOSPHODIESTERASE 1"/>
    <property type="match status" value="1"/>
</dbReference>
<sequence length="386" mass="43209">MDLDPKSTDTPNIREAALEALKNKLAAVFVSHADLDHVTGLVQTIPNFPFKNLPVSGRPLIIERLQSSVFNNEVYPAYGYGGALWKLMAQFSKKTNKKKDVKTTNVEALETGEPIEKISGTDLEVLTVYPLDYRVLGLQKQVGSAVLVGSMPDNQNLGAREEILYFSNHRSLNPNWLKNSGSIFSDLCVHHLFTGSLKAIFVNISFEHSVTLTESHLTPSTLKQFLDMIVSQCYQWANAMVVKKSPAKLDIVVGHRKLQPTKKSRNKSPLGLDVNKIASIQATETTLFLTKKPVIRRPVRGKYFGYFLSFETKHLRALFVHTHLLPLDLAVPTPLRWNPYIGDFTDTCARIASLDLVPLKPHHLHLPSNSHEYAFTPIPFGQSTDE</sequence>
<organism evidence="1">
    <name type="scientific">Chromera velia CCMP2878</name>
    <dbReference type="NCBI Taxonomy" id="1169474"/>
    <lineage>
        <taxon>Eukaryota</taxon>
        <taxon>Sar</taxon>
        <taxon>Alveolata</taxon>
        <taxon>Colpodellida</taxon>
        <taxon>Chromeraceae</taxon>
        <taxon>Chromera</taxon>
    </lineage>
</organism>
<dbReference type="VEuPathDB" id="CryptoDB:Cvel_1771"/>
<dbReference type="GO" id="GO:0006198">
    <property type="term" value="P:cAMP catabolic process"/>
    <property type="evidence" value="ECO:0007669"/>
    <property type="project" value="InterPro"/>
</dbReference>
<dbReference type="EMBL" id="CDMZ01005023">
    <property type="protein sequence ID" value="CEM51686.1"/>
    <property type="molecule type" value="Genomic_DNA"/>
</dbReference>
<dbReference type="AlphaFoldDB" id="A0A0G4I3X8"/>
<evidence type="ECO:0000313" key="1">
    <source>
        <dbReference type="EMBL" id="CEM51686.1"/>
    </source>
</evidence>